<evidence type="ECO:0000313" key="5">
    <source>
        <dbReference type="EMBL" id="OHA96888.1"/>
    </source>
</evidence>
<evidence type="ECO:0000259" key="4">
    <source>
        <dbReference type="PROSITE" id="PS01031"/>
    </source>
</evidence>
<protein>
    <recommendedName>
        <fullName evidence="4">SHSP domain-containing protein</fullName>
    </recommendedName>
</protein>
<gene>
    <name evidence="5" type="ORF">A3D49_02150</name>
</gene>
<dbReference type="Proteomes" id="UP000177279">
    <property type="component" value="Unassembled WGS sequence"/>
</dbReference>
<organism evidence="5 6">
    <name type="scientific">Candidatus Zambryskibacteria bacterium RIFCSPHIGHO2_02_FULL_43_37</name>
    <dbReference type="NCBI Taxonomy" id="1802749"/>
    <lineage>
        <taxon>Bacteria</taxon>
        <taxon>Candidatus Zambryskiibacteriota</taxon>
    </lineage>
</organism>
<evidence type="ECO:0000313" key="6">
    <source>
        <dbReference type="Proteomes" id="UP000177279"/>
    </source>
</evidence>
<dbReference type="InterPro" id="IPR031107">
    <property type="entry name" value="Small_HSP"/>
</dbReference>
<dbReference type="Gene3D" id="2.60.40.790">
    <property type="match status" value="1"/>
</dbReference>
<comment type="caution">
    <text evidence="5">The sequence shown here is derived from an EMBL/GenBank/DDBJ whole genome shotgun (WGS) entry which is preliminary data.</text>
</comment>
<dbReference type="PANTHER" id="PTHR11527">
    <property type="entry name" value="HEAT-SHOCK PROTEIN 20 FAMILY MEMBER"/>
    <property type="match status" value="1"/>
</dbReference>
<dbReference type="CDD" id="cd06464">
    <property type="entry name" value="ACD_sHsps-like"/>
    <property type="match status" value="1"/>
</dbReference>
<dbReference type="EMBL" id="MHVS01000003">
    <property type="protein sequence ID" value="OHA96888.1"/>
    <property type="molecule type" value="Genomic_DNA"/>
</dbReference>
<evidence type="ECO:0000256" key="3">
    <source>
        <dbReference type="SAM" id="MobiDB-lite"/>
    </source>
</evidence>
<dbReference type="SUPFAM" id="SSF49764">
    <property type="entry name" value="HSP20-like chaperones"/>
    <property type="match status" value="1"/>
</dbReference>
<comment type="similarity">
    <text evidence="1 2">Belongs to the small heat shock protein (HSP20) family.</text>
</comment>
<dbReference type="InterPro" id="IPR002068">
    <property type="entry name" value="A-crystallin/Hsp20_dom"/>
</dbReference>
<sequence>MKNKRSFFERLTGAVRLEDEEEMEESVSVSRSGGKPSIFDEPEEAQLTVDVYNTPSEIVIKTMVAGVKPDDLDVAITRDSVTIRGERGEERTVTEQDYLHRELYWGAFSRTISLPEEIDVDEAEASEKYGMLILRLPKVDKNRQAKLKVRGS</sequence>
<dbReference type="AlphaFoldDB" id="A0A1G2TIJ2"/>
<dbReference type="InterPro" id="IPR008978">
    <property type="entry name" value="HSP20-like_chaperone"/>
</dbReference>
<feature type="region of interest" description="Disordered" evidence="3">
    <location>
        <begin position="19"/>
        <end position="42"/>
    </location>
</feature>
<accession>A0A1G2TIJ2</accession>
<evidence type="ECO:0000256" key="1">
    <source>
        <dbReference type="PROSITE-ProRule" id="PRU00285"/>
    </source>
</evidence>
<name>A0A1G2TIJ2_9BACT</name>
<reference evidence="5 6" key="1">
    <citation type="journal article" date="2016" name="Nat. Commun.">
        <title>Thousands of microbial genomes shed light on interconnected biogeochemical processes in an aquifer system.</title>
        <authorList>
            <person name="Anantharaman K."/>
            <person name="Brown C.T."/>
            <person name="Hug L.A."/>
            <person name="Sharon I."/>
            <person name="Castelle C.J."/>
            <person name="Probst A.J."/>
            <person name="Thomas B.C."/>
            <person name="Singh A."/>
            <person name="Wilkins M.J."/>
            <person name="Karaoz U."/>
            <person name="Brodie E.L."/>
            <person name="Williams K.H."/>
            <person name="Hubbard S.S."/>
            <person name="Banfield J.F."/>
        </authorList>
    </citation>
    <scope>NUCLEOTIDE SEQUENCE [LARGE SCALE GENOMIC DNA]</scope>
</reference>
<dbReference type="Pfam" id="PF00011">
    <property type="entry name" value="HSP20"/>
    <property type="match status" value="1"/>
</dbReference>
<evidence type="ECO:0000256" key="2">
    <source>
        <dbReference type="RuleBase" id="RU003616"/>
    </source>
</evidence>
<proteinExistence type="inferred from homology"/>
<dbReference type="PROSITE" id="PS01031">
    <property type="entry name" value="SHSP"/>
    <property type="match status" value="1"/>
</dbReference>
<feature type="domain" description="SHSP" evidence="4">
    <location>
        <begin position="40"/>
        <end position="152"/>
    </location>
</feature>